<evidence type="ECO:0000313" key="2">
    <source>
        <dbReference type="EMBL" id="OPB53432.1"/>
    </source>
</evidence>
<organism evidence="2">
    <name type="scientific">Elizabethkingia anophelis</name>
    <dbReference type="NCBI Taxonomy" id="1117645"/>
    <lineage>
        <taxon>Bacteria</taxon>
        <taxon>Pseudomonadati</taxon>
        <taxon>Bacteroidota</taxon>
        <taxon>Flavobacteriia</taxon>
        <taxon>Flavobacteriales</taxon>
        <taxon>Weeksellaceae</taxon>
        <taxon>Elizabethkingia</taxon>
    </lineage>
</organism>
<proteinExistence type="predicted"/>
<reference evidence="1 3" key="1">
    <citation type="submission" date="2016-02" db="EMBL/GenBank/DDBJ databases">
        <authorList>
            <person name="Nicholson A.C."/>
            <person name="Humrighouse B.W."/>
            <person name="Loparev V."/>
            <person name="Emery B."/>
            <person name="Graziano J."/>
            <person name="McQuiston J.R."/>
        </authorList>
    </citation>
    <scope>NUCLEOTIDE SEQUENCE [LARGE SCALE GENOMIC DNA]</scope>
    <source>
        <strain evidence="1 3">E6809</strain>
    </source>
</reference>
<sequence length="113" mass="13000">MKYVLTGIQMGTLRQSIGRLVQVRKGAGVAGTDLFLISESDGTLTSHHNQCLWIIPEEYKEELDEMFKNVKLDNPDNTEYSIEGKNKCTGFMIYTETQPDRNRNKTDIWKLKN</sequence>
<dbReference type="EMBL" id="MAHS01000001">
    <property type="protein sequence ID" value="OPB53432.1"/>
    <property type="molecule type" value="Genomic_DNA"/>
</dbReference>
<reference evidence="2" key="2">
    <citation type="submission" date="2016-06" db="EMBL/GenBank/DDBJ databases">
        <authorList>
            <person name="Nicholson A.C."/>
        </authorList>
    </citation>
    <scope>NUCLEOTIDE SEQUENCE [LARGE SCALE GENOMIC DNA]</scope>
    <source>
        <strain evidence="2">E6809</strain>
    </source>
</reference>
<accession>A0A494JBV6</accession>
<dbReference type="Proteomes" id="UP000189738">
    <property type="component" value="Chromosome"/>
</dbReference>
<dbReference type="AlphaFoldDB" id="A0A494JBV6"/>
<evidence type="ECO:0000313" key="3">
    <source>
        <dbReference type="Proteomes" id="UP000189738"/>
    </source>
</evidence>
<dbReference type="RefSeq" id="WP_078719797.1">
    <property type="nucleotide sequence ID" value="NZ_QNTY01000005.1"/>
</dbReference>
<evidence type="ECO:0000313" key="1">
    <source>
        <dbReference type="EMBL" id="AQX52435.1"/>
    </source>
</evidence>
<name>A0A494JBV6_9FLAO</name>
<gene>
    <name evidence="1" type="ORF">AYC66_17900</name>
    <name evidence="2" type="ORF">BAY09_10990</name>
</gene>
<dbReference type="EMBL" id="CP014339">
    <property type="protein sequence ID" value="AQX52435.1"/>
    <property type="molecule type" value="Genomic_DNA"/>
</dbReference>
<protein>
    <submittedName>
        <fullName evidence="2">Uncharacterized protein</fullName>
    </submittedName>
</protein>